<name>A0A7W7L8A9_STRNE</name>
<organism evidence="3 4">
    <name type="scientific">Streptomyces netropsis</name>
    <name type="common">Streptoverticillium netropsis</name>
    <dbReference type="NCBI Taxonomy" id="55404"/>
    <lineage>
        <taxon>Bacteria</taxon>
        <taxon>Bacillati</taxon>
        <taxon>Actinomycetota</taxon>
        <taxon>Actinomycetes</taxon>
        <taxon>Kitasatosporales</taxon>
        <taxon>Streptomycetaceae</taxon>
        <taxon>Streptomyces</taxon>
    </lineage>
</organism>
<protein>
    <submittedName>
        <fullName evidence="3">Tetratricopeptide (TPR) repeat protein</fullName>
    </submittedName>
</protein>
<reference evidence="3 4" key="1">
    <citation type="submission" date="2020-08" db="EMBL/GenBank/DDBJ databases">
        <title>Genomic Encyclopedia of Type Strains, Phase III (KMG-III): the genomes of soil and plant-associated and newly described type strains.</title>
        <authorList>
            <person name="Whitman W."/>
        </authorList>
    </citation>
    <scope>NUCLEOTIDE SEQUENCE [LARGE SCALE GENOMIC DNA]</scope>
    <source>
        <strain evidence="3 4">CECT 3265</strain>
    </source>
</reference>
<evidence type="ECO:0000313" key="4">
    <source>
        <dbReference type="Proteomes" id="UP000556436"/>
    </source>
</evidence>
<keyword evidence="2" id="KW-1133">Transmembrane helix</keyword>
<sequence length="890" mass="101663">MSSRAHRHSTTDLSLLPVPHVLGAAVLAGAAFSLLLGALRAIGGKQPAWHASWPEPMASVAEWVMQCLNGVARVVAGGQNGASLSQRLGCLLLLIAFFVLLRRAMLSRNAYKPGPVDVKRLVASSPDVETQVEGLTAQLRKYLSETNLYPPTALPAEAPADNFLDLLGDVDLEPKKLGTSLLRLFSRLRPTIAYTVRGVLRARAQEPHLGVTITVTSYAIRGSRTETLWETTWEDVVREAGNWVMATLVPVTRASRRPPWQDWHGRDLCPDLFAAYQEARRLTEERKFDDALEHYYAALRLDPMNLYLRTQIAGTQEKLGLHLDALETYYGAMLLDGCTNRQRKARLARKAWNPRRFLRHRYRWWRDGLLEARYRYAVVLGVTERTAAQWCRSPFEDTFEPRRAQAREEIRRSLTPAFVDRYWPTLIGLTPPGRSRFEAEDEVLIKDWLARQLGDHSRREIVRMIFQCAAQEEMRQLARDYPLVSLHPFAAARRRGTVTWPSLRLNRDVWAPLRLAWADGVCESGCASGTECVRHRIDGLPKAPDWLAQPETLEEQVRKVMAWPLPDRLKQWARDWSLWPRRPWQDSYSAACVYAVAMHVKARKMNADDLAEMAVNELEDAARTDRSGFHPLMREWLLIEDPDLEELRRKDRFIRFERETYPHAVPDRHRPRRPLWAEVMAYDQRLLRGTARVMEETWCLRKERLPAETHVLAQWFSGEGELWECVHRVARNQGCDWRDREKLLQTVRAIADPVLLTRCGLPSTLPELDELLDEAAWIEPGEAEGRVEVFDKLIVRRLQILSCALQQRSVDSAAASPVSRSVQWLAAVRQDFASVGSVSPGAVRQACWDYEATWRALSEQLDPDGDKLALPRALRRLREPRGARGGPALV</sequence>
<gene>
    <name evidence="3" type="ORF">FHS38_001342</name>
</gene>
<dbReference type="EMBL" id="JACHJG010000002">
    <property type="protein sequence ID" value="MBB4885314.1"/>
    <property type="molecule type" value="Genomic_DNA"/>
</dbReference>
<dbReference type="SUPFAM" id="SSF48452">
    <property type="entry name" value="TPR-like"/>
    <property type="match status" value="1"/>
</dbReference>
<comment type="caution">
    <text evidence="3">The sequence shown here is derived from an EMBL/GenBank/DDBJ whole genome shotgun (WGS) entry which is preliminary data.</text>
</comment>
<dbReference type="Gene3D" id="1.25.40.10">
    <property type="entry name" value="Tetratricopeptide repeat domain"/>
    <property type="match status" value="1"/>
</dbReference>
<feature type="repeat" description="TPR" evidence="1">
    <location>
        <begin position="272"/>
        <end position="305"/>
    </location>
</feature>
<dbReference type="Proteomes" id="UP000556436">
    <property type="component" value="Unassembled WGS sequence"/>
</dbReference>
<proteinExistence type="predicted"/>
<dbReference type="InterPro" id="IPR019734">
    <property type="entry name" value="TPR_rpt"/>
</dbReference>
<dbReference type="InterPro" id="IPR011990">
    <property type="entry name" value="TPR-like_helical_dom_sf"/>
</dbReference>
<evidence type="ECO:0000256" key="1">
    <source>
        <dbReference type="PROSITE-ProRule" id="PRU00339"/>
    </source>
</evidence>
<evidence type="ECO:0000256" key="2">
    <source>
        <dbReference type="SAM" id="Phobius"/>
    </source>
</evidence>
<keyword evidence="2" id="KW-0472">Membrane</keyword>
<keyword evidence="1" id="KW-0802">TPR repeat</keyword>
<keyword evidence="4" id="KW-1185">Reference proteome</keyword>
<keyword evidence="2" id="KW-0812">Transmembrane</keyword>
<evidence type="ECO:0000313" key="3">
    <source>
        <dbReference type="EMBL" id="MBB4885314.1"/>
    </source>
</evidence>
<dbReference type="AlphaFoldDB" id="A0A7W7L8A9"/>
<accession>A0A7W7L8A9</accession>
<dbReference type="RefSeq" id="WP_184731724.1">
    <property type="nucleotide sequence ID" value="NZ_BMRW01000006.1"/>
</dbReference>
<feature type="transmembrane region" description="Helical" evidence="2">
    <location>
        <begin position="20"/>
        <end position="39"/>
    </location>
</feature>
<dbReference type="PROSITE" id="PS50005">
    <property type="entry name" value="TPR"/>
    <property type="match status" value="1"/>
</dbReference>